<dbReference type="Pfam" id="PF09994">
    <property type="entry name" value="T6SS_Tle1-like_cat"/>
    <property type="match status" value="1"/>
</dbReference>
<name>A0ABP7K915_9RHOB</name>
<evidence type="ECO:0000313" key="2">
    <source>
        <dbReference type="EMBL" id="GAA3869799.1"/>
    </source>
</evidence>
<sequence>MPPRDRGLLARLGRLLHVGPRIRTTGAARTRGPITHVIIMDGTMSSLRAGSETNAGLTYKLCSEAAAGANQLVHYEAGIQWNTWRDARSVIEGRGINRQIYRVYGALASRYRPGDRIYLFGFSRGAYAVRSLAGFIDKIGLVRADQATVRNIRTGYRHYQFDPKSDAARTFAAKTCHEHVPIEFLGVWDTVSALGIRWPILWRFSSVFHEFHDNRASKCVKRAYHALAYHERRAAYQPVLFDSNPDAEGQILQQMWFRGSHGDIGGQLGRNAKSRKLANTTLVWMLDKAEAAGLALPEGWRGRYLADPHGPSIGMNKGWGKLFILRKSRPTGRDPSEVLHPAIHAD</sequence>
<dbReference type="SUPFAM" id="SSF53474">
    <property type="entry name" value="alpha/beta-Hydrolases"/>
    <property type="match status" value="1"/>
</dbReference>
<evidence type="ECO:0000313" key="3">
    <source>
        <dbReference type="Proteomes" id="UP001399917"/>
    </source>
</evidence>
<dbReference type="InterPro" id="IPR018712">
    <property type="entry name" value="Tle1-like_cat"/>
</dbReference>
<dbReference type="PANTHER" id="PTHR33840">
    <property type="match status" value="1"/>
</dbReference>
<protein>
    <submittedName>
        <fullName evidence="2">DUF2235 domain-containing protein</fullName>
    </submittedName>
</protein>
<organism evidence="2 3">
    <name type="scientific">Celeribacter arenosi</name>
    <dbReference type="NCBI Taxonomy" id="792649"/>
    <lineage>
        <taxon>Bacteria</taxon>
        <taxon>Pseudomonadati</taxon>
        <taxon>Pseudomonadota</taxon>
        <taxon>Alphaproteobacteria</taxon>
        <taxon>Rhodobacterales</taxon>
        <taxon>Roseobacteraceae</taxon>
        <taxon>Celeribacter</taxon>
    </lineage>
</organism>
<evidence type="ECO:0000259" key="1">
    <source>
        <dbReference type="Pfam" id="PF09994"/>
    </source>
</evidence>
<dbReference type="Proteomes" id="UP001399917">
    <property type="component" value="Unassembled WGS sequence"/>
</dbReference>
<proteinExistence type="predicted"/>
<gene>
    <name evidence="2" type="ORF">GCM10022404_19770</name>
</gene>
<dbReference type="PANTHER" id="PTHR33840:SF1">
    <property type="entry name" value="TLE1 PHOSPHOLIPASE DOMAIN-CONTAINING PROTEIN"/>
    <property type="match status" value="1"/>
</dbReference>
<reference evidence="3" key="1">
    <citation type="journal article" date="2019" name="Int. J. Syst. Evol. Microbiol.">
        <title>The Global Catalogue of Microorganisms (GCM) 10K type strain sequencing project: providing services to taxonomists for standard genome sequencing and annotation.</title>
        <authorList>
            <consortium name="The Broad Institute Genomics Platform"/>
            <consortium name="The Broad Institute Genome Sequencing Center for Infectious Disease"/>
            <person name="Wu L."/>
            <person name="Ma J."/>
        </authorList>
    </citation>
    <scope>NUCLEOTIDE SEQUENCE [LARGE SCALE GENOMIC DNA]</scope>
    <source>
        <strain evidence="3">JCM 17190</strain>
    </source>
</reference>
<dbReference type="EMBL" id="BAABDF010000007">
    <property type="protein sequence ID" value="GAA3869799.1"/>
    <property type="molecule type" value="Genomic_DNA"/>
</dbReference>
<keyword evidence="3" id="KW-1185">Reference proteome</keyword>
<dbReference type="InterPro" id="IPR029058">
    <property type="entry name" value="AB_hydrolase_fold"/>
</dbReference>
<comment type="caution">
    <text evidence="2">The sequence shown here is derived from an EMBL/GenBank/DDBJ whole genome shotgun (WGS) entry which is preliminary data.</text>
</comment>
<accession>A0ABP7K915</accession>
<feature type="domain" description="T6SS Phospholipase effector Tle1-like catalytic" evidence="1">
    <location>
        <begin position="36"/>
        <end position="287"/>
    </location>
</feature>